<protein>
    <submittedName>
        <fullName evidence="10">Multidrug transporter</fullName>
    </submittedName>
</protein>
<gene>
    <name evidence="10" type="ORF">OA57_05730</name>
</gene>
<evidence type="ECO:0000256" key="3">
    <source>
        <dbReference type="ARBA" id="ARBA00022475"/>
    </source>
</evidence>
<keyword evidence="5 9" id="KW-1133">Transmembrane helix</keyword>
<evidence type="ECO:0000256" key="8">
    <source>
        <dbReference type="RuleBase" id="RU003942"/>
    </source>
</evidence>
<dbReference type="Pfam" id="PF00893">
    <property type="entry name" value="Multi_Drug_Res"/>
    <property type="match status" value="1"/>
</dbReference>
<dbReference type="GO" id="GO:0005886">
    <property type="term" value="C:plasma membrane"/>
    <property type="evidence" value="ECO:0007669"/>
    <property type="project" value="UniProtKB-SubCell"/>
</dbReference>
<evidence type="ECO:0000256" key="7">
    <source>
        <dbReference type="ARBA" id="ARBA00038032"/>
    </source>
</evidence>
<keyword evidence="4 8" id="KW-0812">Transmembrane</keyword>
<dbReference type="GO" id="GO:0015297">
    <property type="term" value="F:antiporter activity"/>
    <property type="evidence" value="ECO:0007669"/>
    <property type="project" value="TreeGrafter"/>
</dbReference>
<dbReference type="RefSeq" id="WP_034614747.1">
    <property type="nucleotide sequence ID" value="NZ_JSUM01000010.1"/>
</dbReference>
<dbReference type="GO" id="GO:1990961">
    <property type="term" value="P:xenobiotic detoxification by transmembrane export across the plasma membrane"/>
    <property type="evidence" value="ECO:0007669"/>
    <property type="project" value="UniProtKB-ARBA"/>
</dbReference>
<dbReference type="PANTHER" id="PTHR30561:SF1">
    <property type="entry name" value="MULTIDRUG TRANSPORTER EMRE"/>
    <property type="match status" value="1"/>
</dbReference>
<dbReference type="Gene3D" id="1.10.3730.20">
    <property type="match status" value="1"/>
</dbReference>
<comment type="subcellular location">
    <subcellularLocation>
        <location evidence="1 8">Cell membrane</location>
        <topology evidence="1 8">Multi-pass membrane protein</topology>
    </subcellularLocation>
</comment>
<feature type="transmembrane region" description="Helical" evidence="9">
    <location>
        <begin position="64"/>
        <end position="85"/>
    </location>
</feature>
<evidence type="ECO:0000256" key="6">
    <source>
        <dbReference type="ARBA" id="ARBA00023136"/>
    </source>
</evidence>
<dbReference type="SUPFAM" id="SSF103481">
    <property type="entry name" value="Multidrug resistance efflux transporter EmrE"/>
    <property type="match status" value="1"/>
</dbReference>
<dbReference type="PANTHER" id="PTHR30561">
    <property type="entry name" value="SMR FAMILY PROTON-DEPENDENT DRUG EFFLUX TRANSPORTER SUGE"/>
    <property type="match status" value="1"/>
</dbReference>
<evidence type="ECO:0000256" key="4">
    <source>
        <dbReference type="ARBA" id="ARBA00022692"/>
    </source>
</evidence>
<name>A0A0A3ATD7_9PAST</name>
<dbReference type="EMBL" id="JSUM01000010">
    <property type="protein sequence ID" value="KGQ70355.1"/>
    <property type="molecule type" value="Genomic_DNA"/>
</dbReference>
<accession>A0A0A3ATD7</accession>
<dbReference type="STRING" id="505317.OA57_05730"/>
<keyword evidence="3" id="KW-1003">Cell membrane</keyword>
<comment type="caution">
    <text evidence="10">The sequence shown here is derived from an EMBL/GenBank/DDBJ whole genome shotgun (WGS) entry which is preliminary data.</text>
</comment>
<sequence length="117" mass="12894">MRLSEEKTAWLYLCIAIVAEVIATSMLKLSNEFTRVVPSIMVIAGYGVAFYFLALTLRTMPIGIAYAIWSGIGIFLITAIGRIFYQQKLDWAAIIGITLIVSGVVVTNLFSKVMSHS</sequence>
<dbReference type="GO" id="GO:0015199">
    <property type="term" value="F:amino-acid betaine transmembrane transporter activity"/>
    <property type="evidence" value="ECO:0007669"/>
    <property type="project" value="TreeGrafter"/>
</dbReference>
<dbReference type="AlphaFoldDB" id="A0A0A3ATD7"/>
<comment type="similarity">
    <text evidence="7 8">Belongs to the drug/metabolite transporter (DMT) superfamily. Small multidrug resistance (SMR) (TC 2.A.7.1) family.</text>
</comment>
<feature type="transmembrane region" description="Helical" evidence="9">
    <location>
        <begin position="36"/>
        <end position="57"/>
    </location>
</feature>
<keyword evidence="2" id="KW-0813">Transport</keyword>
<evidence type="ECO:0000256" key="2">
    <source>
        <dbReference type="ARBA" id="ARBA00022448"/>
    </source>
</evidence>
<organism evidence="10 11">
    <name type="scientific">Chelonobacter oris</name>
    <dbReference type="NCBI Taxonomy" id="505317"/>
    <lineage>
        <taxon>Bacteria</taxon>
        <taxon>Pseudomonadati</taxon>
        <taxon>Pseudomonadota</taxon>
        <taxon>Gammaproteobacteria</taxon>
        <taxon>Pasteurellales</taxon>
        <taxon>Pasteurellaceae</taxon>
        <taxon>Chelonobacter</taxon>
    </lineage>
</organism>
<keyword evidence="6 9" id="KW-0472">Membrane</keyword>
<feature type="transmembrane region" description="Helical" evidence="9">
    <location>
        <begin position="91"/>
        <end position="110"/>
    </location>
</feature>
<feature type="transmembrane region" description="Helical" evidence="9">
    <location>
        <begin position="9"/>
        <end position="30"/>
    </location>
</feature>
<reference evidence="10 11" key="1">
    <citation type="submission" date="2014-11" db="EMBL/GenBank/DDBJ databases">
        <title>Draft genome sequence of Chelonobacter oris 1662T, associated with respiratory disease in Hermann's Tortoises.</title>
        <authorList>
            <person name="Kudirkiene E."/>
            <person name="Hansen M.J."/>
            <person name="Bojesen A.M."/>
        </authorList>
    </citation>
    <scope>NUCLEOTIDE SEQUENCE [LARGE SCALE GENOMIC DNA]</scope>
    <source>
        <strain evidence="10 11">1662</strain>
    </source>
</reference>
<evidence type="ECO:0000256" key="1">
    <source>
        <dbReference type="ARBA" id="ARBA00004651"/>
    </source>
</evidence>
<dbReference type="Proteomes" id="UP000030380">
    <property type="component" value="Unassembled WGS sequence"/>
</dbReference>
<evidence type="ECO:0000313" key="11">
    <source>
        <dbReference type="Proteomes" id="UP000030380"/>
    </source>
</evidence>
<dbReference type="FunFam" id="1.10.3730.20:FF:000001">
    <property type="entry name" value="Quaternary ammonium compound resistance transporter SugE"/>
    <property type="match status" value="1"/>
</dbReference>
<evidence type="ECO:0000256" key="5">
    <source>
        <dbReference type="ARBA" id="ARBA00022989"/>
    </source>
</evidence>
<dbReference type="OrthoDB" id="9808638at2"/>
<evidence type="ECO:0000256" key="9">
    <source>
        <dbReference type="SAM" id="Phobius"/>
    </source>
</evidence>
<dbReference type="InterPro" id="IPR000390">
    <property type="entry name" value="Small_drug/metabolite_transptr"/>
</dbReference>
<dbReference type="InterPro" id="IPR045324">
    <property type="entry name" value="Small_multidrug_res"/>
</dbReference>
<dbReference type="GO" id="GO:0015220">
    <property type="term" value="F:choline transmembrane transporter activity"/>
    <property type="evidence" value="ECO:0007669"/>
    <property type="project" value="TreeGrafter"/>
</dbReference>
<keyword evidence="11" id="KW-1185">Reference proteome</keyword>
<dbReference type="GO" id="GO:0031460">
    <property type="term" value="P:glycine betaine transport"/>
    <property type="evidence" value="ECO:0007669"/>
    <property type="project" value="TreeGrafter"/>
</dbReference>
<proteinExistence type="inferred from homology"/>
<dbReference type="InterPro" id="IPR037185">
    <property type="entry name" value="EmrE-like"/>
</dbReference>
<evidence type="ECO:0000313" key="10">
    <source>
        <dbReference type="EMBL" id="KGQ70355.1"/>
    </source>
</evidence>